<dbReference type="InterPro" id="IPR036045">
    <property type="entry name" value="Sec1-like_sf"/>
</dbReference>
<dbReference type="Gene3D" id="3.40.50.1910">
    <property type="match status" value="1"/>
</dbReference>
<name>S9UY37_9TRYP</name>
<dbReference type="SUPFAM" id="SSF56815">
    <property type="entry name" value="Sec1/munc18-like (SM) proteins"/>
    <property type="match status" value="1"/>
</dbReference>
<proteinExistence type="inferred from homology"/>
<evidence type="ECO:0000256" key="2">
    <source>
        <dbReference type="ARBA" id="ARBA00023002"/>
    </source>
</evidence>
<keyword evidence="4" id="KW-1185">Reference proteome</keyword>
<dbReference type="InterPro" id="IPR016160">
    <property type="entry name" value="Ald_DH_CS_CYS"/>
</dbReference>
<evidence type="ECO:0000313" key="4">
    <source>
        <dbReference type="Proteomes" id="UP000015354"/>
    </source>
</evidence>
<dbReference type="GO" id="GO:0016192">
    <property type="term" value="P:vesicle-mediated transport"/>
    <property type="evidence" value="ECO:0007669"/>
    <property type="project" value="InterPro"/>
</dbReference>
<dbReference type="GO" id="GO:0016491">
    <property type="term" value="F:oxidoreductase activity"/>
    <property type="evidence" value="ECO:0007669"/>
    <property type="project" value="UniProtKB-KW"/>
</dbReference>
<sequence length="554" mass="61707">MLSNKDRYPLKHFACVILCRPTPSSLACVYQELAEGNFSSYALFFTNMLEPTLIQSLANADVVNLVAWVEEVYTDSVPVTEWVCVTLLRPTPLGASPTLPLTRSPTRSGTRARSSAVADSIISTMLSTNRRPVIRYRSNNTVAQKLATEVAARMKKVHAIYPDLKAKESVLVILDRMDDPVTPLLMPWTYEAMIHELIGFQRGNEVVLDDPDIEKPEDRVHVLTANTDTFYGQHRYDNWGQVCIAVSEMVKAYKEMNNFDRSAVSLEEIKNFMNRFPEAKKQSVQVTRHCAVTSQLVGEINGRNLTRLSVLEQDMVSNNSVGDHSRLVLEVVQDPKTDVDDALRLVMLYALRYEKVKENITASLKQELEQRQCPPQKIALVDQLLLLGGQERRAHEMFRTSTGHMFKTVAKAVGQFGKDVQNVLTQHTPLLRKLVNRVYNGTLAEDRYATVEVPGSPVPAAQAPYVRGKDILVVYIGGITYTEAMLLHSINQGQMDNNTESLMNIGKSVSRRLGGGDAPGPSDEPVTTKIEARVSLLSTALVNSKDFISSLPTS</sequence>
<comment type="similarity">
    <text evidence="1">Belongs to the STXBP/unc-18/SEC1 family.</text>
</comment>
<organism evidence="3 4">
    <name type="scientific">Strigomonas culicis</name>
    <dbReference type="NCBI Taxonomy" id="28005"/>
    <lineage>
        <taxon>Eukaryota</taxon>
        <taxon>Discoba</taxon>
        <taxon>Euglenozoa</taxon>
        <taxon>Kinetoplastea</taxon>
        <taxon>Metakinetoplastina</taxon>
        <taxon>Trypanosomatida</taxon>
        <taxon>Trypanosomatidae</taxon>
        <taxon>Strigomonadinae</taxon>
        <taxon>Strigomonas</taxon>
    </lineage>
</organism>
<dbReference type="InterPro" id="IPR001619">
    <property type="entry name" value="Sec1-like"/>
</dbReference>
<dbReference type="PIRSF" id="PIRSF005715">
    <property type="entry name" value="VPS45_Sec1"/>
    <property type="match status" value="1"/>
</dbReference>
<keyword evidence="2" id="KW-0560">Oxidoreductase</keyword>
<dbReference type="InterPro" id="IPR043154">
    <property type="entry name" value="Sec-1-like_dom1"/>
</dbReference>
<dbReference type="Gene3D" id="1.25.40.60">
    <property type="match status" value="1"/>
</dbReference>
<dbReference type="EMBL" id="ATMH01002120">
    <property type="protein sequence ID" value="EPY33634.1"/>
    <property type="molecule type" value="Genomic_DNA"/>
</dbReference>
<dbReference type="Gene3D" id="3.90.830.10">
    <property type="entry name" value="Syntaxin Binding Protein 1, Chain A, domain 2"/>
    <property type="match status" value="1"/>
</dbReference>
<reference evidence="3 4" key="1">
    <citation type="journal article" date="2013" name="PLoS ONE">
        <title>Predicting the Proteins of Angomonas deanei, Strigomonas culicis and Their Respective Endosymbionts Reveals New Aspects of the Trypanosomatidae Family.</title>
        <authorList>
            <person name="Motta M.C."/>
            <person name="Martins A.C."/>
            <person name="de Souza S.S."/>
            <person name="Catta-Preta C.M."/>
            <person name="Silva R."/>
            <person name="Klein C.C."/>
            <person name="de Almeida L.G."/>
            <person name="de Lima Cunha O."/>
            <person name="Ciapina L.P."/>
            <person name="Brocchi M."/>
            <person name="Colabardini A.C."/>
            <person name="de Araujo Lima B."/>
            <person name="Machado C.R."/>
            <person name="de Almeida Soares C.M."/>
            <person name="Probst C.M."/>
            <person name="de Menezes C.B."/>
            <person name="Thompson C.E."/>
            <person name="Bartholomeu D.C."/>
            <person name="Gradia D.F."/>
            <person name="Pavoni D.P."/>
            <person name="Grisard E.C."/>
            <person name="Fantinatti-Garboggini F."/>
            <person name="Marchini F.K."/>
            <person name="Rodrigues-Luiz G.F."/>
            <person name="Wagner G."/>
            <person name="Goldman G.H."/>
            <person name="Fietto J.L."/>
            <person name="Elias M.C."/>
            <person name="Goldman M.H."/>
            <person name="Sagot M.F."/>
            <person name="Pereira M."/>
            <person name="Stoco P.H."/>
            <person name="de Mendonca-Neto R.P."/>
            <person name="Teixeira S.M."/>
            <person name="Maciel T.E."/>
            <person name="de Oliveira Mendes T.A."/>
            <person name="Urmenyi T.P."/>
            <person name="de Souza W."/>
            <person name="Schenkman S."/>
            <person name="de Vasconcelos A.T."/>
        </authorList>
    </citation>
    <scope>NUCLEOTIDE SEQUENCE [LARGE SCALE GENOMIC DNA]</scope>
</reference>
<gene>
    <name evidence="3" type="ORF">STCU_02120</name>
</gene>
<accession>S9UY37</accession>
<evidence type="ECO:0000313" key="3">
    <source>
        <dbReference type="EMBL" id="EPY33634.1"/>
    </source>
</evidence>
<dbReference type="PANTHER" id="PTHR11679">
    <property type="entry name" value="VESICLE PROTEIN SORTING-ASSOCIATED"/>
    <property type="match status" value="1"/>
</dbReference>
<dbReference type="PROSITE" id="PS00070">
    <property type="entry name" value="ALDEHYDE_DEHYDR_CYS"/>
    <property type="match status" value="1"/>
</dbReference>
<dbReference type="AlphaFoldDB" id="S9UY37"/>
<protein>
    <submittedName>
        <fullName evidence="3">Vacuolar protein sorting-associated protein 45</fullName>
    </submittedName>
</protein>
<comment type="caution">
    <text evidence="3">The sequence shown here is derived from an EMBL/GenBank/DDBJ whole genome shotgun (WGS) entry which is preliminary data.</text>
</comment>
<dbReference type="Proteomes" id="UP000015354">
    <property type="component" value="Unassembled WGS sequence"/>
</dbReference>
<dbReference type="Pfam" id="PF00995">
    <property type="entry name" value="Sec1"/>
    <property type="match status" value="1"/>
</dbReference>
<evidence type="ECO:0000256" key="1">
    <source>
        <dbReference type="ARBA" id="ARBA00009884"/>
    </source>
</evidence>
<dbReference type="InterPro" id="IPR043127">
    <property type="entry name" value="Sec-1-like_dom3a"/>
</dbReference>
<dbReference type="Gene3D" id="3.40.50.2060">
    <property type="match status" value="1"/>
</dbReference>
<dbReference type="OrthoDB" id="10266265at2759"/>
<dbReference type="InterPro" id="IPR027482">
    <property type="entry name" value="Sec1-like_dom2"/>
</dbReference>